<protein>
    <recommendedName>
        <fullName evidence="3">Transposase</fullName>
    </recommendedName>
</protein>
<comment type="caution">
    <text evidence="1">The sequence shown here is derived from an EMBL/GenBank/DDBJ whole genome shotgun (WGS) entry which is preliminary data.</text>
</comment>
<dbReference type="Proteomes" id="UP001597337">
    <property type="component" value="Unassembled WGS sequence"/>
</dbReference>
<keyword evidence="2" id="KW-1185">Reference proteome</keyword>
<accession>A0ABW4Y7S9</accession>
<proteinExistence type="predicted"/>
<evidence type="ECO:0000313" key="2">
    <source>
        <dbReference type="Proteomes" id="UP001597337"/>
    </source>
</evidence>
<dbReference type="RefSeq" id="WP_386022579.1">
    <property type="nucleotide sequence ID" value="NZ_JBHUHX010000004.1"/>
</dbReference>
<organism evidence="1 2">
    <name type="scientific">Thiorhodococcus fuscus</name>
    <dbReference type="NCBI Taxonomy" id="527200"/>
    <lineage>
        <taxon>Bacteria</taxon>
        <taxon>Pseudomonadati</taxon>
        <taxon>Pseudomonadota</taxon>
        <taxon>Gammaproteobacteria</taxon>
        <taxon>Chromatiales</taxon>
        <taxon>Chromatiaceae</taxon>
        <taxon>Thiorhodococcus</taxon>
    </lineage>
</organism>
<evidence type="ECO:0000313" key="1">
    <source>
        <dbReference type="EMBL" id="MFD2110659.1"/>
    </source>
</evidence>
<name>A0ABW4Y7S9_9GAMM</name>
<sequence length="63" mass="7174">MLQPVRAGQREPSPLGVDESKLDLEAGMILSNVEDGLAFPTDPRQEKPFLLDRRRPPFRIYPL</sequence>
<reference evidence="2" key="1">
    <citation type="journal article" date="2019" name="Int. J. Syst. Evol. Microbiol.">
        <title>The Global Catalogue of Microorganisms (GCM) 10K type strain sequencing project: providing services to taxonomists for standard genome sequencing and annotation.</title>
        <authorList>
            <consortium name="The Broad Institute Genomics Platform"/>
            <consortium name="The Broad Institute Genome Sequencing Center for Infectious Disease"/>
            <person name="Wu L."/>
            <person name="Ma J."/>
        </authorList>
    </citation>
    <scope>NUCLEOTIDE SEQUENCE [LARGE SCALE GENOMIC DNA]</scope>
    <source>
        <strain evidence="2">KACC 12597</strain>
    </source>
</reference>
<gene>
    <name evidence="1" type="ORF">ACFSJC_02245</name>
</gene>
<evidence type="ECO:0008006" key="3">
    <source>
        <dbReference type="Google" id="ProtNLM"/>
    </source>
</evidence>
<dbReference type="EMBL" id="JBHUHX010000004">
    <property type="protein sequence ID" value="MFD2110659.1"/>
    <property type="molecule type" value="Genomic_DNA"/>
</dbReference>